<evidence type="ECO:0000313" key="2">
    <source>
        <dbReference type="Proteomes" id="UP000315540"/>
    </source>
</evidence>
<name>A0A504JKZ1_9FLAO</name>
<proteinExistence type="predicted"/>
<sequence length="176" mass="20148">MILGIGSRIKHEKYGLGVVTNVTSKMYWVTFIENGLETIDVNEDFEVIEGVEDEVDTISFYEVEKTLKQIIKNYSDISEIVTIADKWKGGKLILEPNDTNLASKEIPIETFFHKIVMVRDRIRVMEQKINSSSSLDDQEKVDLQQYITRIYGSLTTFNVLFKNKSHQFVGSSKGKS</sequence>
<protein>
    <submittedName>
        <fullName evidence="1">Uncharacterized protein</fullName>
    </submittedName>
</protein>
<comment type="caution">
    <text evidence="1">The sequence shown here is derived from an EMBL/GenBank/DDBJ whole genome shotgun (WGS) entry which is preliminary data.</text>
</comment>
<organism evidence="1 2">
    <name type="scientific">Aquimarina algicola</name>
    <dbReference type="NCBI Taxonomy" id="2589995"/>
    <lineage>
        <taxon>Bacteria</taxon>
        <taxon>Pseudomonadati</taxon>
        <taxon>Bacteroidota</taxon>
        <taxon>Flavobacteriia</taxon>
        <taxon>Flavobacteriales</taxon>
        <taxon>Flavobacteriaceae</taxon>
        <taxon>Aquimarina</taxon>
    </lineage>
</organism>
<dbReference type="OrthoDB" id="1117601at2"/>
<dbReference type="AlphaFoldDB" id="A0A504JKZ1"/>
<dbReference type="RefSeq" id="WP_140589183.1">
    <property type="nucleotide sequence ID" value="NZ_VFWZ01000001.1"/>
</dbReference>
<accession>A0A504JKZ1</accession>
<reference evidence="1 2" key="1">
    <citation type="submission" date="2019-06" db="EMBL/GenBank/DDBJ databases">
        <authorList>
            <person name="Meng X."/>
        </authorList>
    </citation>
    <scope>NUCLEOTIDE SEQUENCE [LARGE SCALE GENOMIC DNA]</scope>
    <source>
        <strain evidence="1 2">M625</strain>
    </source>
</reference>
<evidence type="ECO:0000313" key="1">
    <source>
        <dbReference type="EMBL" id="TPN89025.1"/>
    </source>
</evidence>
<keyword evidence="2" id="KW-1185">Reference proteome</keyword>
<gene>
    <name evidence="1" type="ORF">FHK87_02060</name>
</gene>
<dbReference type="Proteomes" id="UP000315540">
    <property type="component" value="Unassembled WGS sequence"/>
</dbReference>
<dbReference type="EMBL" id="VFWZ01000001">
    <property type="protein sequence ID" value="TPN89025.1"/>
    <property type="molecule type" value="Genomic_DNA"/>
</dbReference>